<evidence type="ECO:0000313" key="2">
    <source>
        <dbReference type="Proteomes" id="UP000330807"/>
    </source>
</evidence>
<reference evidence="1 2" key="1">
    <citation type="submission" date="2019-10" db="EMBL/GenBank/DDBJ databases">
        <authorList>
            <person name="Wolf R A."/>
        </authorList>
    </citation>
    <scope>NUCLEOTIDE SEQUENCE [LARGE SCALE GENOMIC DNA]</scope>
    <source>
        <strain evidence="1">Collinsella_aerofaciens_AK_138A</strain>
    </source>
</reference>
<gene>
    <name evidence="1" type="ORF">LMKDKBCB_02314</name>
</gene>
<dbReference type="Proteomes" id="UP000330807">
    <property type="component" value="Unassembled WGS sequence"/>
</dbReference>
<dbReference type="AlphaFoldDB" id="A0A5K1JDZ2"/>
<name>A0A5K1JDZ2_9ACTN</name>
<dbReference type="RefSeq" id="WP_156064255.1">
    <property type="nucleotide sequence ID" value="NZ_CABWIH010000060.1"/>
</dbReference>
<accession>A0A5K1JDZ2</accession>
<sequence>MSDHPELAMSAKQIEAAVNTTKSQNSVFRKAVRAVGFLEGFGALLWTQVGPNLADEEVAEFEKRVADIAAYIGLPPREVGAE</sequence>
<proteinExistence type="predicted"/>
<evidence type="ECO:0000313" key="1">
    <source>
        <dbReference type="EMBL" id="VWM02694.1"/>
    </source>
</evidence>
<dbReference type="EMBL" id="CABWIH010000060">
    <property type="protein sequence ID" value="VWM02694.1"/>
    <property type="molecule type" value="Genomic_DNA"/>
</dbReference>
<organism evidence="1 2">
    <name type="scientific">Collinsella aerofaciens</name>
    <dbReference type="NCBI Taxonomy" id="74426"/>
    <lineage>
        <taxon>Bacteria</taxon>
        <taxon>Bacillati</taxon>
        <taxon>Actinomycetota</taxon>
        <taxon>Coriobacteriia</taxon>
        <taxon>Coriobacteriales</taxon>
        <taxon>Coriobacteriaceae</taxon>
        <taxon>Collinsella</taxon>
    </lineage>
</organism>
<protein>
    <submittedName>
        <fullName evidence="1">Uncharacterized protein</fullName>
    </submittedName>
</protein>